<reference evidence="1 2" key="2">
    <citation type="submission" date="2019-08" db="EMBL/GenBank/DDBJ databases">
        <title>Amycolatopsis acidicola sp. nov., isolated from peat swamp forest soil.</title>
        <authorList>
            <person name="Srisuk N."/>
        </authorList>
    </citation>
    <scope>NUCLEOTIDE SEQUENCE [LARGE SCALE GENOMIC DNA]</scope>
    <source>
        <strain evidence="1 2">TBRC 6029</strain>
    </source>
</reference>
<dbReference type="OrthoDB" id="9796962at2"/>
<dbReference type="EMBL" id="VJWX01000691">
    <property type="protein sequence ID" value="TVT18321.1"/>
    <property type="molecule type" value="Genomic_DNA"/>
</dbReference>
<dbReference type="AlphaFoldDB" id="A0A558A236"/>
<proteinExistence type="predicted"/>
<dbReference type="Gene3D" id="2.60.40.1890">
    <property type="entry name" value="PCu(A)C copper chaperone"/>
    <property type="match status" value="1"/>
</dbReference>
<dbReference type="PANTHER" id="PTHR36302:SF1">
    <property type="entry name" value="COPPER CHAPERONE PCU(A)C"/>
    <property type="match status" value="1"/>
</dbReference>
<accession>A0A558A236</accession>
<gene>
    <name evidence="1" type="ORF">FNH05_35580</name>
</gene>
<dbReference type="InterPro" id="IPR036182">
    <property type="entry name" value="PCuAC_sf"/>
</dbReference>
<dbReference type="Pfam" id="PF04314">
    <property type="entry name" value="PCuAC"/>
    <property type="match status" value="1"/>
</dbReference>
<name>A0A558A236_9PSEU</name>
<dbReference type="InterPro" id="IPR007410">
    <property type="entry name" value="LpqE-like"/>
</dbReference>
<dbReference type="SUPFAM" id="SSF110087">
    <property type="entry name" value="DR1885-like metal-binding protein"/>
    <property type="match status" value="1"/>
</dbReference>
<comment type="caution">
    <text evidence="1">The sequence shown here is derived from an EMBL/GenBank/DDBJ whole genome shotgun (WGS) entry which is preliminary data.</text>
</comment>
<sequence>MTKTPFGARAYCRAVRKKFSFASRLGATVVSLGLLAGVTACGSPDPAAPAAGTSPVAATDAWVKATGTDGTTASMTGAFMNLRNSGGSAVTVISATTDVADKVEIHETVNSPSGMAMQPKQGGLPIPAGASVTLKPGGDHIMLMGLKRTLAAGDEVKLTLTFDHGDPLTVTAPVKPFTGANESYHNHATPSGN</sequence>
<dbReference type="PANTHER" id="PTHR36302">
    <property type="entry name" value="BLR7088 PROTEIN"/>
    <property type="match status" value="1"/>
</dbReference>
<dbReference type="Proteomes" id="UP000320011">
    <property type="component" value="Unassembled WGS sequence"/>
</dbReference>
<dbReference type="InterPro" id="IPR058248">
    <property type="entry name" value="Lxx211020-like"/>
</dbReference>
<reference evidence="1 2" key="1">
    <citation type="submission" date="2019-07" db="EMBL/GenBank/DDBJ databases">
        <authorList>
            <person name="Duangmal K."/>
            <person name="Teo W.F.A."/>
        </authorList>
    </citation>
    <scope>NUCLEOTIDE SEQUENCE [LARGE SCALE GENOMIC DNA]</scope>
    <source>
        <strain evidence="1 2">TBRC 6029</strain>
    </source>
</reference>
<evidence type="ECO:0000313" key="1">
    <source>
        <dbReference type="EMBL" id="TVT18321.1"/>
    </source>
</evidence>
<protein>
    <submittedName>
        <fullName evidence="1">Copper chaperone PCu(A)C</fullName>
    </submittedName>
</protein>
<keyword evidence="2" id="KW-1185">Reference proteome</keyword>
<evidence type="ECO:0000313" key="2">
    <source>
        <dbReference type="Proteomes" id="UP000320011"/>
    </source>
</evidence>
<organism evidence="1 2">
    <name type="scientific">Amycolatopsis rhizosphaerae</name>
    <dbReference type="NCBI Taxonomy" id="2053003"/>
    <lineage>
        <taxon>Bacteria</taxon>
        <taxon>Bacillati</taxon>
        <taxon>Actinomycetota</taxon>
        <taxon>Actinomycetes</taxon>
        <taxon>Pseudonocardiales</taxon>
        <taxon>Pseudonocardiaceae</taxon>
        <taxon>Amycolatopsis</taxon>
    </lineage>
</organism>